<dbReference type="PANTHER" id="PTHR32002:SF35">
    <property type="entry name" value="PROTEIN NLP6"/>
    <property type="match status" value="1"/>
</dbReference>
<proteinExistence type="predicted"/>
<evidence type="ECO:0000259" key="1">
    <source>
        <dbReference type="PROSITE" id="PS51745"/>
    </source>
</evidence>
<dbReference type="GO" id="GO:0003700">
    <property type="term" value="F:DNA-binding transcription factor activity"/>
    <property type="evidence" value="ECO:0007669"/>
    <property type="project" value="InterPro"/>
</dbReference>
<organism evidence="2 3">
    <name type="scientific">Nyssa sinensis</name>
    <dbReference type="NCBI Taxonomy" id="561372"/>
    <lineage>
        <taxon>Eukaryota</taxon>
        <taxon>Viridiplantae</taxon>
        <taxon>Streptophyta</taxon>
        <taxon>Embryophyta</taxon>
        <taxon>Tracheophyta</taxon>
        <taxon>Spermatophyta</taxon>
        <taxon>Magnoliopsida</taxon>
        <taxon>eudicotyledons</taxon>
        <taxon>Gunneridae</taxon>
        <taxon>Pentapetalae</taxon>
        <taxon>asterids</taxon>
        <taxon>Cornales</taxon>
        <taxon>Nyssaceae</taxon>
        <taxon>Nyssa</taxon>
    </lineage>
</organism>
<evidence type="ECO:0000313" key="2">
    <source>
        <dbReference type="EMBL" id="KAA8539284.1"/>
    </source>
</evidence>
<dbReference type="Pfam" id="PF22922">
    <property type="entry name" value="GAF_NLP"/>
    <property type="match status" value="1"/>
</dbReference>
<keyword evidence="3" id="KW-1185">Reference proteome</keyword>
<reference evidence="2 3" key="1">
    <citation type="submission" date="2019-09" db="EMBL/GenBank/DDBJ databases">
        <title>A chromosome-level genome assembly of the Chinese tupelo Nyssa sinensis.</title>
        <authorList>
            <person name="Yang X."/>
            <person name="Kang M."/>
            <person name="Yang Y."/>
            <person name="Xiong H."/>
            <person name="Wang M."/>
            <person name="Zhang Z."/>
            <person name="Wang Z."/>
            <person name="Wu H."/>
            <person name="Ma T."/>
            <person name="Liu J."/>
            <person name="Xi Z."/>
        </authorList>
    </citation>
    <scope>NUCLEOTIDE SEQUENCE [LARGE SCALE GENOMIC DNA]</scope>
    <source>
        <strain evidence="2">J267</strain>
        <tissue evidence="2">Leaf</tissue>
    </source>
</reference>
<dbReference type="InterPro" id="IPR053793">
    <property type="entry name" value="PB1-like"/>
</dbReference>
<sequence length="427" mass="48871">MEEEPYSDDKYQGADPDDFLSNFKEKLFCYCPTSYKELWVFWNPTDYSFCLPPPDSVGVKDRIKSVLLKLLFEDFHPSILIQFWVAITTEGQCYLTTLEQPFALSEKFYGIDEDLCLYRNNSVQYNLFVDAGSEEEVEFPAHVFRQQLLEWTPDVRYYSIKLHPRCNRDIYHNVLSLSLVALPVFDPSGKCCAGVLELVSPFFCYEVDAVCKALEIRNKALQRALDDIMKLLEVVCETHELPFAQTWLPCKQCNSEAISSFRNKSPRVTLSNISDAHFLYDFDVLKIQSSFGPHLKIDKVNYSLSNMEPACSNMPRGQAMATAAHMMPHVTTIQDVKTVDIKAAYNDGTLIRFKLPPTARMVKLEEEIVRRLTFLQVGCFKVTYLDEENDSILLGCDTDLQNYISTSIAAGITKIKMSIELETNRQA</sequence>
<dbReference type="SUPFAM" id="SSF54277">
    <property type="entry name" value="CAD &amp; PB1 domains"/>
    <property type="match status" value="1"/>
</dbReference>
<name>A0A5J5B9H5_9ASTE</name>
<dbReference type="SMART" id="SM00666">
    <property type="entry name" value="PB1"/>
    <property type="match status" value="1"/>
</dbReference>
<gene>
    <name evidence="2" type="ORF">F0562_025976</name>
</gene>
<feature type="domain" description="PB1" evidence="1">
    <location>
        <begin position="338"/>
        <end position="422"/>
    </location>
</feature>
<dbReference type="Pfam" id="PF00564">
    <property type="entry name" value="PB1"/>
    <property type="match status" value="1"/>
</dbReference>
<dbReference type="EMBL" id="CM018037">
    <property type="protein sequence ID" value="KAA8539284.1"/>
    <property type="molecule type" value="Genomic_DNA"/>
</dbReference>
<dbReference type="OrthoDB" id="1718520at2759"/>
<dbReference type="Proteomes" id="UP000325577">
    <property type="component" value="Linkage Group LG14"/>
</dbReference>
<evidence type="ECO:0000313" key="3">
    <source>
        <dbReference type="Proteomes" id="UP000325577"/>
    </source>
</evidence>
<dbReference type="AlphaFoldDB" id="A0A5J5B9H5"/>
<dbReference type="InterPro" id="IPR045012">
    <property type="entry name" value="NLP"/>
</dbReference>
<dbReference type="InterPro" id="IPR000270">
    <property type="entry name" value="PB1_dom"/>
</dbReference>
<dbReference type="PANTHER" id="PTHR32002">
    <property type="entry name" value="PROTEIN NLP8"/>
    <property type="match status" value="1"/>
</dbReference>
<dbReference type="Gene3D" id="3.10.20.90">
    <property type="entry name" value="Phosphatidylinositol 3-kinase Catalytic Subunit, Chain A, domain 1"/>
    <property type="match status" value="1"/>
</dbReference>
<protein>
    <recommendedName>
        <fullName evidence="1">PB1 domain-containing protein</fullName>
    </recommendedName>
</protein>
<dbReference type="InterPro" id="IPR055081">
    <property type="entry name" value="NLP1-9_GAF"/>
</dbReference>
<accession>A0A5J5B9H5</accession>
<dbReference type="PROSITE" id="PS51745">
    <property type="entry name" value="PB1"/>
    <property type="match status" value="1"/>
</dbReference>